<dbReference type="InterPro" id="IPR013320">
    <property type="entry name" value="ConA-like_dom_sf"/>
</dbReference>
<feature type="signal peptide" evidence="7">
    <location>
        <begin position="1"/>
        <end position="21"/>
    </location>
</feature>
<evidence type="ECO:0000313" key="10">
    <source>
        <dbReference type="Proteomes" id="UP000325372"/>
    </source>
</evidence>
<dbReference type="InterPro" id="IPR051795">
    <property type="entry name" value="Glycosyl_Hydrlase_43"/>
</dbReference>
<evidence type="ECO:0000256" key="6">
    <source>
        <dbReference type="RuleBase" id="RU361187"/>
    </source>
</evidence>
<dbReference type="InterPro" id="IPR006710">
    <property type="entry name" value="Glyco_hydro_43"/>
</dbReference>
<feature type="active site" description="Proton acceptor" evidence="4">
    <location>
        <position position="39"/>
    </location>
</feature>
<feature type="domain" description="Beta-xylosidase C-terminal Concanavalin A-like" evidence="8">
    <location>
        <begin position="323"/>
        <end position="514"/>
    </location>
</feature>
<feature type="chain" id="PRO_5024385110" evidence="7">
    <location>
        <begin position="22"/>
        <end position="526"/>
    </location>
</feature>
<dbReference type="PANTHER" id="PTHR42812">
    <property type="entry name" value="BETA-XYLOSIDASE"/>
    <property type="match status" value="1"/>
</dbReference>
<comment type="caution">
    <text evidence="9">The sequence shown here is derived from an EMBL/GenBank/DDBJ whole genome shotgun (WGS) entry which is preliminary data.</text>
</comment>
<keyword evidence="2 6" id="KW-0378">Hydrolase</keyword>
<evidence type="ECO:0000259" key="8">
    <source>
        <dbReference type="Pfam" id="PF17851"/>
    </source>
</evidence>
<protein>
    <submittedName>
        <fullName evidence="9">Glycosyl hydrolase 43 family protein</fullName>
    </submittedName>
</protein>
<dbReference type="InterPro" id="IPR023296">
    <property type="entry name" value="Glyco_hydro_beta-prop_sf"/>
</dbReference>
<dbReference type="RefSeq" id="WP_150862397.1">
    <property type="nucleotide sequence ID" value="NZ_VYXP01000001.1"/>
</dbReference>
<dbReference type="InterPro" id="IPR041542">
    <property type="entry name" value="GH43_C2"/>
</dbReference>
<proteinExistence type="inferred from homology"/>
<evidence type="ECO:0000256" key="7">
    <source>
        <dbReference type="SAM" id="SignalP"/>
    </source>
</evidence>
<sequence length="526" mass="58558">MRLRKTIFFLFVTLAVSPMTARSDEAGARNPVIWADVPDVSVIRAGDRYYMSSTTMHMNPGLPIMRSPDLVNWTLVRYAYDTLVHNDSMNLVNGEDAYGAGSWASSLRYHEGRYYVSTFSSTSGRTHVYWTDDIEDGEWQSSSFEPMLHDHSLFFEDGRVYMVWGAGEIRMVELEPDFSGIRAGTEPRVIIADASAPIDGEIMLKAEGSQLYRVDGRYYLFNIAWPRGGMRTVLVHRADSLDGPWEGRIALQDAGIAQGGLVDTPDGRWYAMLFGDRGAVGRIPYLVPVTWEDGWPVLGEDGQVPDTLDIAVANTNVAGIVTSDEFDGPGLPLAWQWNHNPLPAYWSLDARPGFLRLTTDRVDNGFLDTRNTLTQRTYGPVSDATVSLDVSGMRDGDVAGLGLLQRHYGYVAVRQEDGQRFMVMVNAGGDAPLEQARVPLDGDVVHFAARADFRDLADTTSFEFSTDGTTWTSIGEPLMMRYTLPHFMGYRFALFNAATREAGGYVDFDHYRVEPPPAWDAPPPLP</sequence>
<dbReference type="Proteomes" id="UP000325372">
    <property type="component" value="Unassembled WGS sequence"/>
</dbReference>
<dbReference type="EMBL" id="VYXP01000001">
    <property type="protein sequence ID" value="KAA9134047.1"/>
    <property type="molecule type" value="Genomic_DNA"/>
</dbReference>
<evidence type="ECO:0000256" key="3">
    <source>
        <dbReference type="ARBA" id="ARBA00023295"/>
    </source>
</evidence>
<dbReference type="Gene3D" id="2.60.120.200">
    <property type="match status" value="1"/>
</dbReference>
<feature type="site" description="Important for catalytic activity, responsible for pKa modulation of the active site Glu and correct orientation of both the proton donor and substrate" evidence="5">
    <location>
        <position position="150"/>
    </location>
</feature>
<evidence type="ECO:0000256" key="4">
    <source>
        <dbReference type="PIRSR" id="PIRSR606710-1"/>
    </source>
</evidence>
<dbReference type="SUPFAM" id="SSF49899">
    <property type="entry name" value="Concanavalin A-like lectins/glucanases"/>
    <property type="match status" value="1"/>
</dbReference>
<keyword evidence="7" id="KW-0732">Signal</keyword>
<dbReference type="GO" id="GO:0004553">
    <property type="term" value="F:hydrolase activity, hydrolyzing O-glycosyl compounds"/>
    <property type="evidence" value="ECO:0007669"/>
    <property type="project" value="InterPro"/>
</dbReference>
<reference evidence="9 10" key="1">
    <citation type="submission" date="2019-09" db="EMBL/GenBank/DDBJ databases">
        <title>Wenzhouxiangella sp. Genome sequencing and assembly.</title>
        <authorList>
            <person name="Zhang R."/>
        </authorList>
    </citation>
    <scope>NUCLEOTIDE SEQUENCE [LARGE SCALE GENOMIC DNA]</scope>
    <source>
        <strain evidence="9 10">W260</strain>
    </source>
</reference>
<dbReference type="Pfam" id="PF17851">
    <property type="entry name" value="GH43_C2"/>
    <property type="match status" value="1"/>
</dbReference>
<keyword evidence="10" id="KW-1185">Reference proteome</keyword>
<dbReference type="SUPFAM" id="SSF75005">
    <property type="entry name" value="Arabinanase/levansucrase/invertase"/>
    <property type="match status" value="1"/>
</dbReference>
<name>A0A5N0TIX4_9GAMM</name>
<feature type="active site" description="Proton donor" evidence="4">
    <location>
        <position position="207"/>
    </location>
</feature>
<dbReference type="Gene3D" id="2.115.10.20">
    <property type="entry name" value="Glycosyl hydrolase domain, family 43"/>
    <property type="match status" value="1"/>
</dbReference>
<evidence type="ECO:0000313" key="9">
    <source>
        <dbReference type="EMBL" id="KAA9134047.1"/>
    </source>
</evidence>
<evidence type="ECO:0000256" key="2">
    <source>
        <dbReference type="ARBA" id="ARBA00022801"/>
    </source>
</evidence>
<keyword evidence="3 6" id="KW-0326">Glycosidase</keyword>
<dbReference type="GO" id="GO:0005975">
    <property type="term" value="P:carbohydrate metabolic process"/>
    <property type="evidence" value="ECO:0007669"/>
    <property type="project" value="InterPro"/>
</dbReference>
<dbReference type="PANTHER" id="PTHR42812:SF12">
    <property type="entry name" value="BETA-XYLOSIDASE-RELATED"/>
    <property type="match status" value="1"/>
</dbReference>
<organism evidence="9 10">
    <name type="scientific">Marinihelvus fidelis</name>
    <dbReference type="NCBI Taxonomy" id="2613842"/>
    <lineage>
        <taxon>Bacteria</taxon>
        <taxon>Pseudomonadati</taxon>
        <taxon>Pseudomonadota</taxon>
        <taxon>Gammaproteobacteria</taxon>
        <taxon>Chromatiales</taxon>
        <taxon>Wenzhouxiangellaceae</taxon>
        <taxon>Marinihelvus</taxon>
    </lineage>
</organism>
<evidence type="ECO:0000256" key="1">
    <source>
        <dbReference type="ARBA" id="ARBA00009865"/>
    </source>
</evidence>
<dbReference type="CDD" id="cd09001">
    <property type="entry name" value="GH43_FsAxh1-like"/>
    <property type="match status" value="1"/>
</dbReference>
<accession>A0A5N0TIX4</accession>
<gene>
    <name evidence="9" type="ORF">F3N42_00405</name>
</gene>
<dbReference type="AlphaFoldDB" id="A0A5N0TIX4"/>
<evidence type="ECO:0000256" key="5">
    <source>
        <dbReference type="PIRSR" id="PIRSR606710-2"/>
    </source>
</evidence>
<dbReference type="Pfam" id="PF04616">
    <property type="entry name" value="Glyco_hydro_43"/>
    <property type="match status" value="1"/>
</dbReference>
<comment type="similarity">
    <text evidence="1 6">Belongs to the glycosyl hydrolase 43 family.</text>
</comment>